<dbReference type="OrthoDB" id="5308502at2759"/>
<feature type="transmembrane region" description="Helical" evidence="1">
    <location>
        <begin position="123"/>
        <end position="143"/>
    </location>
</feature>
<feature type="transmembrane region" description="Helical" evidence="1">
    <location>
        <begin position="155"/>
        <end position="177"/>
    </location>
</feature>
<proteinExistence type="predicted"/>
<evidence type="ECO:0000313" key="2">
    <source>
        <dbReference type="EMBL" id="KAF2444113.1"/>
    </source>
</evidence>
<evidence type="ECO:0000256" key="1">
    <source>
        <dbReference type="SAM" id="Phobius"/>
    </source>
</evidence>
<dbReference type="EMBL" id="MU001501">
    <property type="protein sequence ID" value="KAF2444113.1"/>
    <property type="molecule type" value="Genomic_DNA"/>
</dbReference>
<dbReference type="Pfam" id="PF10361">
    <property type="entry name" value="DUF2434"/>
    <property type="match status" value="1"/>
</dbReference>
<feature type="transmembrane region" description="Helical" evidence="1">
    <location>
        <begin position="211"/>
        <end position="229"/>
    </location>
</feature>
<feature type="transmembrane region" description="Helical" evidence="1">
    <location>
        <begin position="324"/>
        <end position="347"/>
    </location>
</feature>
<reference evidence="2" key="1">
    <citation type="journal article" date="2020" name="Stud. Mycol.">
        <title>101 Dothideomycetes genomes: a test case for predicting lifestyles and emergence of pathogens.</title>
        <authorList>
            <person name="Haridas S."/>
            <person name="Albert R."/>
            <person name="Binder M."/>
            <person name="Bloem J."/>
            <person name="Labutti K."/>
            <person name="Salamov A."/>
            <person name="Andreopoulos B."/>
            <person name="Baker S."/>
            <person name="Barry K."/>
            <person name="Bills G."/>
            <person name="Bluhm B."/>
            <person name="Cannon C."/>
            <person name="Castanera R."/>
            <person name="Culley D."/>
            <person name="Daum C."/>
            <person name="Ezra D."/>
            <person name="Gonzalez J."/>
            <person name="Henrissat B."/>
            <person name="Kuo A."/>
            <person name="Liang C."/>
            <person name="Lipzen A."/>
            <person name="Lutzoni F."/>
            <person name="Magnuson J."/>
            <person name="Mondo S."/>
            <person name="Nolan M."/>
            <person name="Ohm R."/>
            <person name="Pangilinan J."/>
            <person name="Park H.-J."/>
            <person name="Ramirez L."/>
            <person name="Alfaro M."/>
            <person name="Sun H."/>
            <person name="Tritt A."/>
            <person name="Yoshinaga Y."/>
            <person name="Zwiers L.-H."/>
            <person name="Turgeon B."/>
            <person name="Goodwin S."/>
            <person name="Spatafora J."/>
            <person name="Crous P."/>
            <person name="Grigoriev I."/>
        </authorList>
    </citation>
    <scope>NUCLEOTIDE SEQUENCE</scope>
    <source>
        <strain evidence="2">CBS 690.94</strain>
    </source>
</reference>
<organism evidence="2 3">
    <name type="scientific">Karstenula rhodostoma CBS 690.94</name>
    <dbReference type="NCBI Taxonomy" id="1392251"/>
    <lineage>
        <taxon>Eukaryota</taxon>
        <taxon>Fungi</taxon>
        <taxon>Dikarya</taxon>
        <taxon>Ascomycota</taxon>
        <taxon>Pezizomycotina</taxon>
        <taxon>Dothideomycetes</taxon>
        <taxon>Pleosporomycetidae</taxon>
        <taxon>Pleosporales</taxon>
        <taxon>Massarineae</taxon>
        <taxon>Didymosphaeriaceae</taxon>
        <taxon>Karstenula</taxon>
    </lineage>
</organism>
<keyword evidence="1" id="KW-0472">Membrane</keyword>
<protein>
    <submittedName>
        <fullName evidence="2">Uncharacterized protein</fullName>
    </submittedName>
</protein>
<evidence type="ECO:0000313" key="3">
    <source>
        <dbReference type="Proteomes" id="UP000799764"/>
    </source>
</evidence>
<sequence length="387" mass="43345">MPLIPFTPSPSDASTTTINGVPFSIPALTTHHYALYTNNTISNGSECYLAFDGFRPRMLDNGTWIHATSCYIPYFGISTRGVTSIVFGGLFGLGVLFTLMNLKRHGAQYLREDKRFRLVGRRWQWYWMLFVSACAMVSLFTGVDVDRYYLQQMPIMLQCFFFTLMVPGSLAMVWEGVRHWGSWQERQLVDADPYGMPPDARRTRIQFYSPLLFYLLAWLTFFLTIPKPWSPIQKQNSPEQTRAIAMPAATDTRNKAGALVAALACLTIAASLSHTLHIYKPHTHTPAVPIHLLLNLALLALRTAYAIVSSFAWSLSLSNHAVPIAYPIALGYAPPLLIILAANAAAFRVENEDKQLIAQRVARGRVHDAELHLVKKPSWIVVTDSGV</sequence>
<keyword evidence="1" id="KW-0812">Transmembrane</keyword>
<keyword evidence="3" id="KW-1185">Reference proteome</keyword>
<comment type="caution">
    <text evidence="2">The sequence shown here is derived from an EMBL/GenBank/DDBJ whole genome shotgun (WGS) entry which is preliminary data.</text>
</comment>
<dbReference type="InterPro" id="IPR018830">
    <property type="entry name" value="DUF2434"/>
</dbReference>
<keyword evidence="1" id="KW-1133">Transmembrane helix</keyword>
<name>A0A9P4UC94_9PLEO</name>
<accession>A0A9P4UC94</accession>
<feature type="transmembrane region" description="Helical" evidence="1">
    <location>
        <begin position="81"/>
        <end position="102"/>
    </location>
</feature>
<feature type="transmembrane region" description="Helical" evidence="1">
    <location>
        <begin position="291"/>
        <end position="312"/>
    </location>
</feature>
<gene>
    <name evidence="2" type="ORF">P171DRAFT_463849</name>
</gene>
<feature type="transmembrane region" description="Helical" evidence="1">
    <location>
        <begin position="256"/>
        <end position="279"/>
    </location>
</feature>
<dbReference type="Proteomes" id="UP000799764">
    <property type="component" value="Unassembled WGS sequence"/>
</dbReference>
<dbReference type="AlphaFoldDB" id="A0A9P4UC94"/>